<reference evidence="3 4" key="1">
    <citation type="submission" date="2021-06" db="EMBL/GenBank/DDBJ databases">
        <title>Genome sequence of Babesia caballi.</title>
        <authorList>
            <person name="Yamagishi J."/>
            <person name="Kidaka T."/>
            <person name="Ochi A."/>
        </authorList>
    </citation>
    <scope>NUCLEOTIDE SEQUENCE [LARGE SCALE GENOMIC DNA]</scope>
    <source>
        <strain evidence="3">USDA-D6B2</strain>
    </source>
</reference>
<gene>
    <name evidence="3" type="ORF">BcabD6B2_25760</name>
</gene>
<dbReference type="GeneID" id="94194622"/>
<evidence type="ECO:0000256" key="1">
    <source>
        <dbReference type="SAM" id="MobiDB-lite"/>
    </source>
</evidence>
<feature type="transmembrane region" description="Helical" evidence="2">
    <location>
        <begin position="733"/>
        <end position="754"/>
    </location>
</feature>
<keyword evidence="2" id="KW-1133">Transmembrane helix</keyword>
<evidence type="ECO:0000313" key="3">
    <source>
        <dbReference type="EMBL" id="GIX63141.1"/>
    </source>
</evidence>
<dbReference type="InterPro" id="IPR024751">
    <property type="entry name" value="VESA1"/>
</dbReference>
<evidence type="ECO:0000256" key="2">
    <source>
        <dbReference type="SAM" id="Phobius"/>
    </source>
</evidence>
<dbReference type="Proteomes" id="UP001497744">
    <property type="component" value="Unassembled WGS sequence"/>
</dbReference>
<feature type="region of interest" description="Disordered" evidence="1">
    <location>
        <begin position="44"/>
        <end position="73"/>
    </location>
</feature>
<dbReference type="EMBL" id="BPLF01000002">
    <property type="protein sequence ID" value="GIX63141.1"/>
    <property type="molecule type" value="Genomic_DNA"/>
</dbReference>
<keyword evidence="4" id="KW-1185">Reference proteome</keyword>
<accession>A0AAV4LTG7</accession>
<dbReference type="RefSeq" id="XP_067715210.1">
    <property type="nucleotide sequence ID" value="XM_067859109.1"/>
</dbReference>
<sequence>MVGSGYKVSELNDGMMGSHLFISAMKEDNFKDFKEGITKAVSTATERATKEKEAKQKLYPGASTSQSSSTSAKPTYPEFIKELCQRCSAESLSTISNDKPLSSLYYICRLYFQSKQKLQSELPNLKLRPPSTIREMLYFLAALPFSPAYDSLNEHITSVFKNLSPLSSTDDDAVRMIPVADSSKGYTPNSPGDTLSAANLKDYLMTTCSLSITVLGTLQGSGASEKPSEPWFHELFSNSAFYLNYPSSGPTLFSMLSNYTYALQFQLYFLYAQCYNYSSRGCGWRGCRFGSTIQPNGSTTAPSHICSINIHNSGSTCGQNASQASPLQAFLTDNLKGFSLSPKSTSGHLSDHPPGSMCHVKMGFTPQSLRQNAGTGNYLYSTLKPFCGSPVTPLRQLSEKLGCLTKRTPRTLGDLFGFIWHLNGQLFKNTRPTLQNLIGKFYTAFGLQNPSQNFVSDPYSAIIELWNKMAEIKSKKSQSSKPNALSMSLESMAPVMPFIYQLFMAKDPNSLPGTLFDLTQHCHNLKHDNQKNVLKHLSPDGKSQCSHSRSNPADLWSLYHPITPAPERDTDTQQECRSGSCGGYLEPLTLTYGATFSPSAAPRYLSWTAYLTDDLFERLQNMLDDFTNIDCKASGCQGQQCQHGPASGHHGSVYPQCACTSVVSCSGVLPLFYEHGFQFNDAYSLNGGKAGGDQTKRTCAKFSQQLSNVLSPDAPLAKLLESIDSFLYLFRFYFFYNLSSFWLCSLVILLYFIVYGIDVSHVKSHVHLPSSHNVPPIGLLATGKTPVLTKLTYYMP</sequence>
<evidence type="ECO:0000313" key="4">
    <source>
        <dbReference type="Proteomes" id="UP001497744"/>
    </source>
</evidence>
<protein>
    <submittedName>
        <fullName evidence="3">Extracellular matrix-binding ebh</fullName>
    </submittedName>
</protein>
<feature type="compositionally biased region" description="Basic and acidic residues" evidence="1">
    <location>
        <begin position="47"/>
        <end position="56"/>
    </location>
</feature>
<proteinExistence type="predicted"/>
<keyword evidence="2" id="KW-0812">Transmembrane</keyword>
<dbReference type="Pfam" id="PF12785">
    <property type="entry name" value="VESA1_N"/>
    <property type="match status" value="1"/>
</dbReference>
<keyword evidence="2" id="KW-0472">Membrane</keyword>
<organism evidence="3 4">
    <name type="scientific">Babesia caballi</name>
    <dbReference type="NCBI Taxonomy" id="5871"/>
    <lineage>
        <taxon>Eukaryota</taxon>
        <taxon>Sar</taxon>
        <taxon>Alveolata</taxon>
        <taxon>Apicomplexa</taxon>
        <taxon>Aconoidasida</taxon>
        <taxon>Piroplasmida</taxon>
        <taxon>Babesiidae</taxon>
        <taxon>Babesia</taxon>
    </lineage>
</organism>
<comment type="caution">
    <text evidence="3">The sequence shown here is derived from an EMBL/GenBank/DDBJ whole genome shotgun (WGS) entry which is preliminary data.</text>
</comment>
<dbReference type="AlphaFoldDB" id="A0AAV4LTG7"/>
<name>A0AAV4LTG7_BABCB</name>